<dbReference type="InterPro" id="IPR001242">
    <property type="entry name" value="Condensation_dom"/>
</dbReference>
<keyword evidence="2" id="KW-0596">Phosphopantetheine</keyword>
<dbReference type="SUPFAM" id="SSF56801">
    <property type="entry name" value="Acetyl-CoA synthetase-like"/>
    <property type="match status" value="1"/>
</dbReference>
<dbReference type="GO" id="GO:0016874">
    <property type="term" value="F:ligase activity"/>
    <property type="evidence" value="ECO:0007669"/>
    <property type="project" value="UniProtKB-KW"/>
</dbReference>
<dbReference type="CDD" id="cd12114">
    <property type="entry name" value="A_NRPS_TlmIV_like"/>
    <property type="match status" value="1"/>
</dbReference>
<dbReference type="Gene3D" id="3.30.559.10">
    <property type="entry name" value="Chloramphenicol acetyltransferase-like domain"/>
    <property type="match status" value="2"/>
</dbReference>
<dbReference type="SUPFAM" id="SSF53335">
    <property type="entry name" value="S-adenosyl-L-methionine-dependent methyltransferases"/>
    <property type="match status" value="1"/>
</dbReference>
<dbReference type="InterPro" id="IPR042099">
    <property type="entry name" value="ANL_N_sf"/>
</dbReference>
<gene>
    <name evidence="7" type="ORF">VMB_09900</name>
</gene>
<dbReference type="Gene3D" id="3.30.300.30">
    <property type="match status" value="2"/>
</dbReference>
<dbReference type="FunFam" id="3.40.50.980:FF:000001">
    <property type="entry name" value="Non-ribosomal peptide synthetase"/>
    <property type="match status" value="1"/>
</dbReference>
<evidence type="ECO:0000256" key="3">
    <source>
        <dbReference type="ARBA" id="ARBA00022553"/>
    </source>
</evidence>
<keyword evidence="3" id="KW-0597">Phosphoprotein</keyword>
<dbReference type="SUPFAM" id="SSF47336">
    <property type="entry name" value="ACP-like"/>
    <property type="match status" value="3"/>
</dbReference>
<comment type="caution">
    <text evidence="7">The sequence shown here is derived from an EMBL/GenBank/DDBJ whole genome shotgun (WGS) entry which is preliminary data.</text>
</comment>
<dbReference type="Pfam" id="PF13489">
    <property type="entry name" value="Methyltransf_23"/>
    <property type="match status" value="1"/>
</dbReference>
<organism evidence="7 8">
    <name type="scientific">Vibrio mimicus VM603</name>
    <dbReference type="NCBI Taxonomy" id="671074"/>
    <lineage>
        <taxon>Bacteria</taxon>
        <taxon>Pseudomonadati</taxon>
        <taxon>Pseudomonadota</taxon>
        <taxon>Gammaproteobacteria</taxon>
        <taxon>Vibrionales</taxon>
        <taxon>Vibrionaceae</taxon>
        <taxon>Vibrio</taxon>
    </lineage>
</organism>
<dbReference type="Gene3D" id="3.30.559.30">
    <property type="entry name" value="Nonribosomal peptide synthetase, condensation domain"/>
    <property type="match status" value="2"/>
</dbReference>
<feature type="region of interest" description="Disordered" evidence="5">
    <location>
        <begin position="2058"/>
        <end position="2085"/>
    </location>
</feature>
<dbReference type="InterPro" id="IPR020845">
    <property type="entry name" value="AMP-binding_CS"/>
</dbReference>
<evidence type="ECO:0000313" key="8">
    <source>
        <dbReference type="Proteomes" id="UP000004827"/>
    </source>
</evidence>
<dbReference type="FunFam" id="3.30.559.30:FF:000006">
    <property type="entry name" value="Yersiniabactin polyketide/non-ribosomal peptide synthetase"/>
    <property type="match status" value="1"/>
</dbReference>
<keyword evidence="4" id="KW-0436">Ligase</keyword>
<dbReference type="GO" id="GO:0043041">
    <property type="term" value="P:amino acid activation for nonribosomal peptide biosynthetic process"/>
    <property type="evidence" value="ECO:0007669"/>
    <property type="project" value="TreeGrafter"/>
</dbReference>
<dbReference type="InterPro" id="IPR036736">
    <property type="entry name" value="ACP-like_sf"/>
</dbReference>
<dbReference type="InterPro" id="IPR057737">
    <property type="entry name" value="Condensation_MtbB-like"/>
</dbReference>
<dbReference type="Pfam" id="PF00550">
    <property type="entry name" value="PP-binding"/>
    <property type="match status" value="3"/>
</dbReference>
<dbReference type="FunFam" id="3.40.50.12780:FF:000012">
    <property type="entry name" value="Non-ribosomal peptide synthetase"/>
    <property type="match status" value="1"/>
</dbReference>
<dbReference type="PANTHER" id="PTHR45527">
    <property type="entry name" value="NONRIBOSOMAL PEPTIDE SYNTHETASE"/>
    <property type="match status" value="1"/>
</dbReference>
<sequence>MLTRALPLFTLVIAYAITGRAHSKFNGVSCLMSFQNELLSTFREAICQSLSIPIHGLNETDNLFELGLDSMFMMRMVNQFRRAGCKVTLKEIYQNPTLAQVDQLIESKLTTSTALSTPSPRFQSFPTMKDGVPFAMTPVQLAYYIGRSEQQVLGGNGCHLYQEFNTLGLEASSLEEAINVLIHRHPMLSVAFQSDGTQRWVEPVRKHRLPLHDLRHLSEEDANQAMLALRDQLSHQVLDVHNGQTFDFQMALLNEGHSRVYVSIDLLVMDASSFSLFFNELSLLLQGKTLPQQQSDYDFRSYLLQEQEEFNTQRKAASLFWQEQYERLPAAPNLPLVQDPAQLKKPTFHRRRYPLTPAQWQQFQSLASSNQVTPTMVLATLFAAVLSRWCGQRQLLLNLTLFDCHPFNPHMNEMLADFTNILLLDVEINEASVLELIQAHHQRFAELYEHRIVSGVEVLRDLKKNGSHPHGAPIVFTSNLNRSLFGDDADSPLGEPGWGISQTPQVWLDFVAFKQGNGIVLQWDGIDALFPTDFVDTMFDAFTQLVEYLLQDQSVWHSPLPDLFPEKQKQVREQRNHTHEEVPQGLLHDRIFEQARINPNNTALISAEQTLSFNEVATKAKQLAQSLIEAGMHSGEHVAVSMEKGLGQVIAVLAILHAGGVYVPIAPNQPLSRRQSIIENANIRIVVRCKTAKEKFEWTSSTHIDWQETSNTRLDYSPHSRSPKDTAYIIYTSGSTGTPKGVVISHQSALNTCLDINQRHGISHRDRVLAISALHFDLSVYDIFGVLAAGGALVLPQEGQSRDPMAWSGLIAEHQVTIWNSVPALFDMFLTFCEGMKLTTPVQLRAVMLSGDWIDLSLPARYRAFQPLGTFSAMGGATEAAIWSNEYLVNHVDPHWRSIPYGYPLKNQCYRVVDDAGQDCPDWVPGELWIGGIGVAQGYWNDEARTLAQFVETTCPQTHKMQRWYRTGDTGCYWPDGTLEFLGRKDNQVKVGGYRIELGEIDAALNRVQGVRHGVALATSLSGGRDKQLECFVVVEGDTLCSEVEPDPSIPQDYAALFSDIESATAPQVSSLIAHFLHQHLTAYLPENNQPKPLAIFAQQYGVSARYFDLFEQWWHFLCVQGYAEKHTQNTGESYRLLPLTSDSEVTTHPWQSFLYCSDLLHNILSEQTTAQALLESDLSPEVMLMKEPAFQTLLTQIIKAISTLSDKLNRPIQLVEIEARSALLAQQVCSLLGPEKVQYRALDSSLSLVQQAEKRLKRLSHAQAQHASIADMTPLIGQADILILNNVLHRQNDPARTLKQVIDILKPQGMLLVSELATLPEAALISAQVLEQQSPSLMSSGELDSAFKQANLGLQHTVCMEEHRLYVLKNHNAHIKPDSDKLSAKLSTLLPPYMVPKRFTFMEALPLTPNGKVDRKALSDATLATSPRSLPHKPVLTEKEKVLARVWQTLFNHSDLDVESDFFLLGGDSLLATRCIGALQHQGYHADLTQLFSSPTLGQFAATLTMVEPDEPTSLTPLVAKPTHRYLPFPMTEVQQAYWVGRQSGFALGDTSSQFFIEFRVEQLEVERFNQAMNRLIQRHDMLRAVVRDHHQQVLISVPSFSLTCHALDDLEGSQANAIRDGLSHQVKNPALWPLFSVEAITHTSGEARIFINLDNMMLDGLSMQIFFAELEELYQDPSRTLPVLEITFRDFVEWQQQAETKQDLSVAKAYWQQRLTHLPSAPNLPIQADPATISKPKFIRAAGSLSPKEWKALKAIAARHQVTPSVVLMNAYACTLSAWSNHQALTLNLTLFDRPDVHPNIQQIMGDFTTLLLLAWHPEYDWMASLKRLQNQLANDLQHSQISAVWVMRELARQQQQASTMMPVVFTSALGTSEGDFLSNSGWLKPTWGISQTPQIWLDHQVYESSGHLYLNWDAVEALLPQPLLNQMFEQYLSLLKTLATQPESWTMSINQLLPIQRTETRFIPAQASSVDREPIRSRDDGDPATIEKIQQAFKQIVNSAIGEKENFFDAGANSLQLVQLHAALHQMSMPLSVTDLFTYPSPALLAAFLSEGRLSDKPSDDQLARRQRQNDRKLNRRQRVQS</sequence>
<dbReference type="InterPro" id="IPR009081">
    <property type="entry name" value="PP-bd_ACP"/>
</dbReference>
<dbReference type="SMART" id="SM00823">
    <property type="entry name" value="PKS_PP"/>
    <property type="match status" value="3"/>
</dbReference>
<dbReference type="PROSITE" id="PS50075">
    <property type="entry name" value="CARRIER"/>
    <property type="match status" value="3"/>
</dbReference>
<dbReference type="PROSITE" id="PS00455">
    <property type="entry name" value="AMP_BINDING"/>
    <property type="match status" value="1"/>
</dbReference>
<dbReference type="Pfam" id="PF00501">
    <property type="entry name" value="AMP-binding"/>
    <property type="match status" value="1"/>
</dbReference>
<feature type="compositionally biased region" description="Basic and acidic residues" evidence="5">
    <location>
        <begin position="2058"/>
        <end position="2076"/>
    </location>
</feature>
<evidence type="ECO:0000256" key="1">
    <source>
        <dbReference type="ARBA" id="ARBA00001957"/>
    </source>
</evidence>
<dbReference type="FunFam" id="3.30.559.10:FF:000023">
    <property type="entry name" value="Non-ribosomal peptide synthetase"/>
    <property type="match status" value="2"/>
</dbReference>
<dbReference type="Gene3D" id="1.10.1200.10">
    <property type="entry name" value="ACP-like"/>
    <property type="match status" value="3"/>
</dbReference>
<feature type="domain" description="Carrier" evidence="6">
    <location>
        <begin position="33"/>
        <end position="109"/>
    </location>
</feature>
<dbReference type="Gene3D" id="3.40.50.150">
    <property type="entry name" value="Vaccinia Virus protein VP39"/>
    <property type="match status" value="1"/>
</dbReference>
<evidence type="ECO:0000313" key="7">
    <source>
        <dbReference type="EMBL" id="EEW07781.1"/>
    </source>
</evidence>
<dbReference type="PANTHER" id="PTHR45527:SF10">
    <property type="entry name" value="PYOCHELIN SYNTHASE PCHF"/>
    <property type="match status" value="1"/>
</dbReference>
<dbReference type="InterPro" id="IPR000873">
    <property type="entry name" value="AMP-dep_synth/lig_dom"/>
</dbReference>
<dbReference type="Proteomes" id="UP000004827">
    <property type="component" value="Unassembled WGS sequence"/>
</dbReference>
<evidence type="ECO:0000256" key="5">
    <source>
        <dbReference type="SAM" id="MobiDB-lite"/>
    </source>
</evidence>
<protein>
    <submittedName>
        <fullName evidence="7">Hypothetical non-ribosomal peptide synthetase</fullName>
    </submittedName>
</protein>
<dbReference type="EMBL" id="ACYU01000034">
    <property type="protein sequence ID" value="EEW07781.1"/>
    <property type="molecule type" value="Genomic_DNA"/>
</dbReference>
<dbReference type="Pfam" id="PF00668">
    <property type="entry name" value="Condensation"/>
    <property type="match status" value="2"/>
</dbReference>
<dbReference type="GO" id="GO:0031177">
    <property type="term" value="F:phosphopantetheine binding"/>
    <property type="evidence" value="ECO:0007669"/>
    <property type="project" value="InterPro"/>
</dbReference>
<dbReference type="Gene3D" id="3.40.50.12780">
    <property type="entry name" value="N-terminal domain of ligase-like"/>
    <property type="match status" value="1"/>
</dbReference>
<evidence type="ECO:0000259" key="6">
    <source>
        <dbReference type="PROSITE" id="PS50075"/>
    </source>
</evidence>
<name>D2YBU3_VIBMI</name>
<dbReference type="InterPro" id="IPR045851">
    <property type="entry name" value="AMP-bd_C_sf"/>
</dbReference>
<dbReference type="InterPro" id="IPR023213">
    <property type="entry name" value="CAT-like_dom_sf"/>
</dbReference>
<reference evidence="7 8" key="1">
    <citation type="journal article" date="2009" name="BMC Evol. Biol.">
        <title>Genomic taxonomy of Vibrios.</title>
        <authorList>
            <person name="Thompson C.C."/>
            <person name="Vicente A.C."/>
            <person name="Souza R.C."/>
            <person name="Vasconcelos A.T."/>
            <person name="Vesth T."/>
            <person name="Alves N.Jr."/>
            <person name="Ussery D.W."/>
            <person name="Iida T."/>
            <person name="Thompson F.L."/>
        </authorList>
    </citation>
    <scope>NUCLEOTIDE SEQUENCE [LARGE SCALE GENOMIC DNA]</scope>
    <source>
        <strain evidence="7 8">VM603</strain>
    </source>
</reference>
<dbReference type="GO" id="GO:0044550">
    <property type="term" value="P:secondary metabolite biosynthetic process"/>
    <property type="evidence" value="ECO:0007669"/>
    <property type="project" value="TreeGrafter"/>
</dbReference>
<evidence type="ECO:0000256" key="2">
    <source>
        <dbReference type="ARBA" id="ARBA00022450"/>
    </source>
</evidence>
<feature type="domain" description="Carrier" evidence="6">
    <location>
        <begin position="1983"/>
        <end position="2056"/>
    </location>
</feature>
<evidence type="ECO:0000256" key="4">
    <source>
        <dbReference type="ARBA" id="ARBA00022598"/>
    </source>
</evidence>
<dbReference type="InterPro" id="IPR020806">
    <property type="entry name" value="PKS_PP-bd"/>
</dbReference>
<feature type="domain" description="Carrier" evidence="6">
    <location>
        <begin position="1435"/>
        <end position="1509"/>
    </location>
</feature>
<accession>D2YBU3</accession>
<dbReference type="CDD" id="cd19535">
    <property type="entry name" value="Cyc_NRPS"/>
    <property type="match status" value="2"/>
</dbReference>
<dbReference type="GO" id="GO:0005737">
    <property type="term" value="C:cytoplasm"/>
    <property type="evidence" value="ECO:0007669"/>
    <property type="project" value="TreeGrafter"/>
</dbReference>
<dbReference type="SUPFAM" id="SSF52777">
    <property type="entry name" value="CoA-dependent acyltransferases"/>
    <property type="match status" value="4"/>
</dbReference>
<dbReference type="InterPro" id="IPR010071">
    <property type="entry name" value="AA_adenyl_dom"/>
</dbReference>
<comment type="cofactor">
    <cofactor evidence="1">
        <name>pantetheine 4'-phosphate</name>
        <dbReference type="ChEBI" id="CHEBI:47942"/>
    </cofactor>
</comment>
<dbReference type="InterPro" id="IPR029063">
    <property type="entry name" value="SAM-dependent_MTases_sf"/>
</dbReference>
<dbReference type="NCBIfam" id="TIGR01733">
    <property type="entry name" value="AA-adenyl-dom"/>
    <property type="match status" value="1"/>
</dbReference>
<proteinExistence type="predicted"/>